<comment type="caution">
    <text evidence="2">The sequence shown here is derived from an EMBL/GenBank/DDBJ whole genome shotgun (WGS) entry which is preliminary data.</text>
</comment>
<keyword evidence="3" id="KW-1185">Reference proteome</keyword>
<dbReference type="OMA" id="APCNKGP"/>
<feature type="non-terminal residue" evidence="2">
    <location>
        <position position="1"/>
    </location>
</feature>
<dbReference type="OrthoDB" id="4023585at2759"/>
<organism evidence="2 3">
    <name type="scientific">Scytalidium lignicola</name>
    <name type="common">Hyphomycete</name>
    <dbReference type="NCBI Taxonomy" id="5539"/>
    <lineage>
        <taxon>Eukaryota</taxon>
        <taxon>Fungi</taxon>
        <taxon>Dikarya</taxon>
        <taxon>Ascomycota</taxon>
        <taxon>Pezizomycotina</taxon>
        <taxon>Leotiomycetes</taxon>
        <taxon>Leotiomycetes incertae sedis</taxon>
        <taxon>Scytalidium</taxon>
    </lineage>
</organism>
<evidence type="ECO:0000313" key="2">
    <source>
        <dbReference type="EMBL" id="RFU35433.1"/>
    </source>
</evidence>
<feature type="compositionally biased region" description="Basic and acidic residues" evidence="1">
    <location>
        <begin position="104"/>
        <end position="133"/>
    </location>
</feature>
<sequence length="133" mass="14195">MSFLTRTTTTLRSARVTPSITTVAPRLFSTTPAPQKGPIETAKDAVKTVDRAVSNKIVDGIEVGEKATKKVKDATGIYNTSELKGKASEAKNEVKGKASQATGEAKKKTWEAAQKVEDKVGASDNEKPFSNKV</sequence>
<proteinExistence type="predicted"/>
<feature type="non-terminal residue" evidence="2">
    <location>
        <position position="133"/>
    </location>
</feature>
<protein>
    <submittedName>
        <fullName evidence="2">Uncharacterized protein</fullName>
    </submittedName>
</protein>
<accession>A0A3E2HPZ4</accession>
<dbReference type="Proteomes" id="UP000258309">
    <property type="component" value="Unassembled WGS sequence"/>
</dbReference>
<dbReference type="AlphaFoldDB" id="A0A3E2HPZ4"/>
<name>A0A3E2HPZ4_SCYLI</name>
<dbReference type="STRING" id="5539.A0A3E2HPZ4"/>
<reference evidence="2 3" key="1">
    <citation type="submission" date="2018-05" db="EMBL/GenBank/DDBJ databases">
        <title>Draft genome sequence of Scytalidium lignicola DSM 105466, a ubiquitous saprotrophic fungus.</title>
        <authorList>
            <person name="Buettner E."/>
            <person name="Gebauer A.M."/>
            <person name="Hofrichter M."/>
            <person name="Liers C."/>
            <person name="Kellner H."/>
        </authorList>
    </citation>
    <scope>NUCLEOTIDE SEQUENCE [LARGE SCALE GENOMIC DNA]</scope>
    <source>
        <strain evidence="2 3">DSM 105466</strain>
    </source>
</reference>
<feature type="compositionally biased region" description="Basic and acidic residues" evidence="1">
    <location>
        <begin position="83"/>
        <end position="96"/>
    </location>
</feature>
<evidence type="ECO:0000256" key="1">
    <source>
        <dbReference type="SAM" id="MobiDB-lite"/>
    </source>
</evidence>
<gene>
    <name evidence="2" type="ORF">B7463_g908</name>
</gene>
<evidence type="ECO:0000313" key="3">
    <source>
        <dbReference type="Proteomes" id="UP000258309"/>
    </source>
</evidence>
<feature type="region of interest" description="Disordered" evidence="1">
    <location>
        <begin position="81"/>
        <end position="133"/>
    </location>
</feature>
<dbReference type="EMBL" id="NCSJ02000008">
    <property type="protein sequence ID" value="RFU35433.1"/>
    <property type="molecule type" value="Genomic_DNA"/>
</dbReference>